<evidence type="ECO:0000313" key="3">
    <source>
        <dbReference type="Proteomes" id="UP001224622"/>
    </source>
</evidence>
<keyword evidence="1" id="KW-0812">Transmembrane</keyword>
<protein>
    <submittedName>
        <fullName evidence="2">Uncharacterized protein</fullName>
    </submittedName>
</protein>
<name>A0AAJ1YDR3_SERFO</name>
<evidence type="ECO:0000256" key="1">
    <source>
        <dbReference type="SAM" id="Phobius"/>
    </source>
</evidence>
<keyword evidence="1" id="KW-0472">Membrane</keyword>
<dbReference type="AlphaFoldDB" id="A0AAJ1YDR3"/>
<sequence>MLPIIFNNFMGEAKSPVPNNLVLIPLLASLLLRLSPVRALVATVLLMLRFHWHFIKQDRATITAAANKTPCPWWSLLYPWYFLRRLNIIGGSIFIVVILTTGFSQLSSKKANTRELSKIACRTTTQTIRDNSRTVGGTAQCIMADNLMHIHGNAYQADAFLTNGILFPPSLKSAVMVFLSVLQNQEGVTYASASAEQQASDL</sequence>
<reference evidence="2" key="1">
    <citation type="submission" date="2023-08" db="EMBL/GenBank/DDBJ databases">
        <title>The Comparative Genomic Analysis of Yersiniaceae from Polar Regions.</title>
        <authorList>
            <person name="Goncharov A."/>
            <person name="Aslanov B."/>
            <person name="Kolodzhieva V."/>
            <person name="Azarov D."/>
            <person name="Mochov A."/>
            <person name="Lebedeva E."/>
        </authorList>
    </citation>
    <scope>NUCLEOTIDE SEQUENCE</scope>
    <source>
        <strain evidence="2">Vf</strain>
    </source>
</reference>
<dbReference type="Proteomes" id="UP001224622">
    <property type="component" value="Unassembled WGS sequence"/>
</dbReference>
<organism evidence="2 3">
    <name type="scientific">Serratia fonticola</name>
    <dbReference type="NCBI Taxonomy" id="47917"/>
    <lineage>
        <taxon>Bacteria</taxon>
        <taxon>Pseudomonadati</taxon>
        <taxon>Pseudomonadota</taxon>
        <taxon>Gammaproteobacteria</taxon>
        <taxon>Enterobacterales</taxon>
        <taxon>Yersiniaceae</taxon>
        <taxon>Serratia</taxon>
    </lineage>
</organism>
<proteinExistence type="predicted"/>
<accession>A0AAJ1YDR3</accession>
<keyword evidence="1" id="KW-1133">Transmembrane helix</keyword>
<feature type="transmembrane region" description="Helical" evidence="1">
    <location>
        <begin position="82"/>
        <end position="104"/>
    </location>
</feature>
<evidence type="ECO:0000313" key="2">
    <source>
        <dbReference type="EMBL" id="MDQ9127442.1"/>
    </source>
</evidence>
<comment type="caution">
    <text evidence="2">The sequence shown here is derived from an EMBL/GenBank/DDBJ whole genome shotgun (WGS) entry which is preliminary data.</text>
</comment>
<gene>
    <name evidence="2" type="ORF">RDT67_13495</name>
</gene>
<dbReference type="EMBL" id="JAVIGA010000013">
    <property type="protein sequence ID" value="MDQ9127442.1"/>
    <property type="molecule type" value="Genomic_DNA"/>
</dbReference>
<dbReference type="RefSeq" id="WP_309047632.1">
    <property type="nucleotide sequence ID" value="NZ_JAVIGA010000013.1"/>
</dbReference>